<dbReference type="EMBL" id="FLRC01000021">
    <property type="protein sequence ID" value="SBT25624.1"/>
    <property type="molecule type" value="Genomic_DNA"/>
</dbReference>
<keyword evidence="12" id="KW-1185">Reference proteome</keyword>
<evidence type="ECO:0000256" key="3">
    <source>
        <dbReference type="ARBA" id="ARBA00022729"/>
    </source>
</evidence>
<dbReference type="EMBL" id="LT907988">
    <property type="protein sequence ID" value="SOE47037.1"/>
    <property type="molecule type" value="Genomic_DNA"/>
</dbReference>
<proteinExistence type="inferred from homology"/>
<dbReference type="RefSeq" id="WP_067753912.1">
    <property type="nucleotide sequence ID" value="NZ_LT907988.1"/>
</dbReference>
<dbReference type="AlphaFoldDB" id="A0A1C3K2G2"/>
<dbReference type="NCBIfam" id="TIGR02544">
    <property type="entry name" value="III_secr_YscJ"/>
    <property type="match status" value="1"/>
</dbReference>
<keyword evidence="3 8" id="KW-0732">Signal</keyword>
<dbReference type="InterPro" id="IPR045851">
    <property type="entry name" value="AMP-bd_C_sf"/>
</dbReference>
<dbReference type="InterPro" id="IPR043427">
    <property type="entry name" value="YscJ/FliF"/>
</dbReference>
<evidence type="ECO:0000313" key="10">
    <source>
        <dbReference type="EMBL" id="SBT25624.1"/>
    </source>
</evidence>
<feature type="transmembrane region" description="Helical" evidence="8">
    <location>
        <begin position="216"/>
        <end position="236"/>
    </location>
</feature>
<dbReference type="PANTHER" id="PTHR30046:SF2">
    <property type="entry name" value="YOP PROTEINS TRANSLOCATION LIPOPROTEIN J"/>
    <property type="match status" value="1"/>
</dbReference>
<dbReference type="Gene3D" id="3.30.70.1530">
    <property type="entry name" value="Hypothetical protein rpa1041"/>
    <property type="match status" value="1"/>
</dbReference>
<comment type="similarity">
    <text evidence="2 8">Belongs to the YscJ lipoprotein family.</text>
</comment>
<feature type="signal peptide" evidence="8">
    <location>
        <begin position="1"/>
        <end position="24"/>
    </location>
</feature>
<dbReference type="GO" id="GO:0009306">
    <property type="term" value="P:protein secretion"/>
    <property type="evidence" value="ECO:0007669"/>
    <property type="project" value="InterPro"/>
</dbReference>
<dbReference type="Gene3D" id="3.30.300.30">
    <property type="match status" value="1"/>
</dbReference>
<evidence type="ECO:0000256" key="7">
    <source>
        <dbReference type="ARBA" id="ARBA00023288"/>
    </source>
</evidence>
<keyword evidence="4 8" id="KW-0472">Membrane</keyword>
<dbReference type="PRINTS" id="PR01338">
    <property type="entry name" value="TYPE3OMKPROT"/>
</dbReference>
<evidence type="ECO:0000256" key="8">
    <source>
        <dbReference type="RuleBase" id="RU364102"/>
    </source>
</evidence>
<dbReference type="OrthoDB" id="115186at2"/>
<dbReference type="Pfam" id="PF01514">
    <property type="entry name" value="YscJ_FliF"/>
    <property type="match status" value="1"/>
</dbReference>
<dbReference type="KEGG" id="odi:ODI_R0610"/>
<dbReference type="GO" id="GO:0009279">
    <property type="term" value="C:cell outer membrane"/>
    <property type="evidence" value="ECO:0007669"/>
    <property type="project" value="UniProtKB-SubCell"/>
</dbReference>
<reference evidence="11 12" key="2">
    <citation type="submission" date="2017-08" db="EMBL/GenBank/DDBJ databases">
        <authorList>
            <person name="de Groot N.N."/>
        </authorList>
    </citation>
    <scope>NUCLEOTIDE SEQUENCE [LARGE SCALE GENOMIC DNA]</scope>
    <source>
        <strain evidence="11">Orrdi1</strain>
    </source>
</reference>
<evidence type="ECO:0000256" key="2">
    <source>
        <dbReference type="ARBA" id="ARBA00009509"/>
    </source>
</evidence>
<comment type="subcellular location">
    <subcellularLocation>
        <location evidence="1">Cell outer membrane</location>
        <topology evidence="1">Lipid-anchor</topology>
    </subcellularLocation>
</comment>
<keyword evidence="7 8" id="KW-0449">Lipoprotein</keyword>
<evidence type="ECO:0000313" key="12">
    <source>
        <dbReference type="Proteomes" id="UP000078558"/>
    </source>
</evidence>
<evidence type="ECO:0000256" key="4">
    <source>
        <dbReference type="ARBA" id="ARBA00023136"/>
    </source>
</evidence>
<dbReference type="InterPro" id="IPR003282">
    <property type="entry name" value="T3SS_SctJ"/>
</dbReference>
<protein>
    <recommendedName>
        <fullName evidence="8">Lipoprotein</fullName>
    </recommendedName>
</protein>
<name>A0A1C3K2G2_9BURK</name>
<organism evidence="10 12">
    <name type="scientific">Orrella dioscoreae</name>
    <dbReference type="NCBI Taxonomy" id="1851544"/>
    <lineage>
        <taxon>Bacteria</taxon>
        <taxon>Pseudomonadati</taxon>
        <taxon>Pseudomonadota</taxon>
        <taxon>Betaproteobacteria</taxon>
        <taxon>Burkholderiales</taxon>
        <taxon>Alcaligenaceae</taxon>
        <taxon>Orrella</taxon>
    </lineage>
</organism>
<sequence length="267" mass="28729">MMTPALLRRARACVLAPACVLLLAACSDQTLYSNLSERDSNEVVAALLEAGIPARKESPDGGKSWSAVVKRDAMVQAMEVLRVRGLPERSYDNLGELFKKDGFVSTPVQERVRFIYGSEQQLSETLSRIDGVILARVHIVLPNNDPLATSVRPSSASVFIKYRSDANLDALTPQIKNMVVHSVEGLSYDQVSLTLVQADPLVMPAQARASEPDRNLLVGAALGLFLLGASAIALALRRHAAGWPEALGGLFGRSRREGKAVAANANE</sequence>
<reference evidence="10 12" key="1">
    <citation type="submission" date="2016-06" db="EMBL/GenBank/DDBJ databases">
        <authorList>
            <person name="Kjaerup R.B."/>
            <person name="Dalgaard T.S."/>
            <person name="Juul-Madsen H.R."/>
        </authorList>
    </citation>
    <scope>NUCLEOTIDE SEQUENCE [LARGE SCALE GENOMIC DNA]</scope>
    <source>
        <strain evidence="10">Orrdi1</strain>
    </source>
</reference>
<gene>
    <name evidence="10" type="ORF">ODI_03552</name>
    <name evidence="11" type="ORF">ODI_R0610</name>
</gene>
<feature type="chain" id="PRO_5015018678" description="Lipoprotein" evidence="8">
    <location>
        <begin position="25"/>
        <end position="267"/>
    </location>
</feature>
<accession>A0A1C3K2G2</accession>
<keyword evidence="5 8" id="KW-0564">Palmitate</keyword>
<evidence type="ECO:0000256" key="6">
    <source>
        <dbReference type="ARBA" id="ARBA00023237"/>
    </source>
</evidence>
<keyword evidence="8" id="KW-0812">Transmembrane</keyword>
<dbReference type="Proteomes" id="UP000078558">
    <property type="component" value="Chromosome I"/>
</dbReference>
<keyword evidence="6 8" id="KW-0998">Cell outer membrane</keyword>
<feature type="domain" description="Flagellar M-ring N-terminal" evidence="9">
    <location>
        <begin position="27"/>
        <end position="193"/>
    </location>
</feature>
<evidence type="ECO:0000256" key="1">
    <source>
        <dbReference type="ARBA" id="ARBA00004459"/>
    </source>
</evidence>
<dbReference type="STRING" id="1851544.ODI_03552"/>
<keyword evidence="8" id="KW-1133">Transmembrane helix</keyword>
<dbReference type="InterPro" id="IPR006182">
    <property type="entry name" value="FliF_N_dom"/>
</dbReference>
<dbReference type="PANTHER" id="PTHR30046">
    <property type="entry name" value="FLAGELLAR M-RING PROTEIN"/>
    <property type="match status" value="1"/>
</dbReference>
<evidence type="ECO:0000256" key="5">
    <source>
        <dbReference type="ARBA" id="ARBA00023139"/>
    </source>
</evidence>
<evidence type="ECO:0000313" key="11">
    <source>
        <dbReference type="EMBL" id="SOE47037.1"/>
    </source>
</evidence>
<evidence type="ECO:0000259" key="9">
    <source>
        <dbReference type="Pfam" id="PF01514"/>
    </source>
</evidence>